<dbReference type="HAMAP" id="MF_00165">
    <property type="entry name" value="Thymidylate_kinase"/>
    <property type="match status" value="1"/>
</dbReference>
<evidence type="ECO:0000313" key="13">
    <source>
        <dbReference type="EMBL" id="PIW16677.1"/>
    </source>
</evidence>
<keyword evidence="5 11" id="KW-0545">Nucleotide biosynthesis</keyword>
<dbReference type="GO" id="GO:0006227">
    <property type="term" value="P:dUDP biosynthetic process"/>
    <property type="evidence" value="ECO:0007669"/>
    <property type="project" value="TreeGrafter"/>
</dbReference>
<dbReference type="InterPro" id="IPR039430">
    <property type="entry name" value="Thymidylate_kin-like_dom"/>
</dbReference>
<keyword evidence="7 11" id="KW-0418">Kinase</keyword>
<sequence>MTPGLFFSFEGGEGAGKSTQIERLAAWLRGQGRTVLMTRQPGGSDYGRRIRSLILEHHPHEVLAPRAELFLYLADRAHHVDSVIRPALERGEVVLCDRYADSTLAYQGYARGLDLAELTTLNRIATGGLQPVQTFWLDLDPVLGHERIGVRASKDRLESEALEFHQRVRAGYAALAEAEPQRWCRIDASGTLDTVYDSLQSQLENWLKAVV</sequence>
<dbReference type="GO" id="GO:0006233">
    <property type="term" value="P:dTDP biosynthetic process"/>
    <property type="evidence" value="ECO:0007669"/>
    <property type="project" value="InterPro"/>
</dbReference>
<protein>
    <recommendedName>
        <fullName evidence="3 11">Thymidylate kinase</fullName>
        <ecNumber evidence="2 11">2.7.4.9</ecNumber>
    </recommendedName>
    <alternativeName>
        <fullName evidence="11">dTMP kinase</fullName>
    </alternativeName>
</protein>
<evidence type="ECO:0000256" key="6">
    <source>
        <dbReference type="ARBA" id="ARBA00022741"/>
    </source>
</evidence>
<dbReference type="Pfam" id="PF02223">
    <property type="entry name" value="Thymidylate_kin"/>
    <property type="match status" value="1"/>
</dbReference>
<evidence type="ECO:0000256" key="2">
    <source>
        <dbReference type="ARBA" id="ARBA00012980"/>
    </source>
</evidence>
<evidence type="ECO:0000256" key="5">
    <source>
        <dbReference type="ARBA" id="ARBA00022727"/>
    </source>
</evidence>
<reference evidence="13 14" key="1">
    <citation type="submission" date="2017-09" db="EMBL/GenBank/DDBJ databases">
        <title>Depth-based differentiation of microbial function through sediment-hosted aquifers and enrichment of novel symbionts in the deep terrestrial subsurface.</title>
        <authorList>
            <person name="Probst A.J."/>
            <person name="Ladd B."/>
            <person name="Jarett J.K."/>
            <person name="Geller-Mcgrath D.E."/>
            <person name="Sieber C.M."/>
            <person name="Emerson J.B."/>
            <person name="Anantharaman K."/>
            <person name="Thomas B.C."/>
            <person name="Malmstrom R."/>
            <person name="Stieglmeier M."/>
            <person name="Klingl A."/>
            <person name="Woyke T."/>
            <person name="Ryan C.M."/>
            <person name="Banfield J.F."/>
        </authorList>
    </citation>
    <scope>NUCLEOTIDE SEQUENCE [LARGE SCALE GENOMIC DNA]</scope>
    <source>
        <strain evidence="13">CG17_big_fil_post_rev_8_21_14_2_50_48_46</strain>
    </source>
</reference>
<evidence type="ECO:0000256" key="10">
    <source>
        <dbReference type="ARBA" id="ARBA00057735"/>
    </source>
</evidence>
<dbReference type="GO" id="GO:0005829">
    <property type="term" value="C:cytosol"/>
    <property type="evidence" value="ECO:0007669"/>
    <property type="project" value="TreeGrafter"/>
</dbReference>
<evidence type="ECO:0000259" key="12">
    <source>
        <dbReference type="Pfam" id="PF02223"/>
    </source>
</evidence>
<dbReference type="Gene3D" id="3.40.50.300">
    <property type="entry name" value="P-loop containing nucleotide triphosphate hydrolases"/>
    <property type="match status" value="1"/>
</dbReference>
<dbReference type="InterPro" id="IPR018095">
    <property type="entry name" value="Thymidylate_kin_CS"/>
</dbReference>
<name>A0A2M7G4D9_9BACT</name>
<keyword evidence="8 11" id="KW-0067">ATP-binding</keyword>
<evidence type="ECO:0000256" key="3">
    <source>
        <dbReference type="ARBA" id="ARBA00017144"/>
    </source>
</evidence>
<dbReference type="FunFam" id="3.40.50.300:FF:000225">
    <property type="entry name" value="Thymidylate kinase"/>
    <property type="match status" value="1"/>
</dbReference>
<feature type="binding site" evidence="11">
    <location>
        <begin position="11"/>
        <end position="18"/>
    </location>
    <ligand>
        <name>ATP</name>
        <dbReference type="ChEBI" id="CHEBI:30616"/>
    </ligand>
</feature>
<dbReference type="PANTHER" id="PTHR10344:SF4">
    <property type="entry name" value="UMP-CMP KINASE 2, MITOCHONDRIAL"/>
    <property type="match status" value="1"/>
</dbReference>
<dbReference type="EMBL" id="PFFQ01000037">
    <property type="protein sequence ID" value="PIW16677.1"/>
    <property type="molecule type" value="Genomic_DNA"/>
</dbReference>
<evidence type="ECO:0000313" key="14">
    <source>
        <dbReference type="Proteomes" id="UP000231019"/>
    </source>
</evidence>
<evidence type="ECO:0000256" key="8">
    <source>
        <dbReference type="ARBA" id="ARBA00022840"/>
    </source>
</evidence>
<comment type="similarity">
    <text evidence="1 11">Belongs to the thymidylate kinase family.</text>
</comment>
<accession>A0A2M7G4D9</accession>
<evidence type="ECO:0000256" key="11">
    <source>
        <dbReference type="HAMAP-Rule" id="MF_00165"/>
    </source>
</evidence>
<dbReference type="PANTHER" id="PTHR10344">
    <property type="entry name" value="THYMIDYLATE KINASE"/>
    <property type="match status" value="1"/>
</dbReference>
<dbReference type="CDD" id="cd01672">
    <property type="entry name" value="TMPK"/>
    <property type="match status" value="1"/>
</dbReference>
<evidence type="ECO:0000256" key="1">
    <source>
        <dbReference type="ARBA" id="ARBA00009776"/>
    </source>
</evidence>
<dbReference type="GO" id="GO:0004798">
    <property type="term" value="F:dTMP kinase activity"/>
    <property type="evidence" value="ECO:0007669"/>
    <property type="project" value="UniProtKB-UniRule"/>
</dbReference>
<proteinExistence type="inferred from homology"/>
<evidence type="ECO:0000256" key="4">
    <source>
        <dbReference type="ARBA" id="ARBA00022679"/>
    </source>
</evidence>
<evidence type="ECO:0000256" key="9">
    <source>
        <dbReference type="ARBA" id="ARBA00048743"/>
    </source>
</evidence>
<dbReference type="EC" id="2.7.4.9" evidence="2 11"/>
<comment type="caution">
    <text evidence="13">The sequence shown here is derived from an EMBL/GenBank/DDBJ whole genome shotgun (WGS) entry which is preliminary data.</text>
</comment>
<keyword evidence="4 11" id="KW-0808">Transferase</keyword>
<organism evidence="13 14">
    <name type="scientific">bacterium (Candidatus Blackallbacteria) CG17_big_fil_post_rev_8_21_14_2_50_48_46</name>
    <dbReference type="NCBI Taxonomy" id="2014261"/>
    <lineage>
        <taxon>Bacteria</taxon>
        <taxon>Candidatus Blackallbacteria</taxon>
    </lineage>
</organism>
<gene>
    <name evidence="11" type="primary">tmk</name>
    <name evidence="13" type="ORF">COW36_13000</name>
</gene>
<dbReference type="SUPFAM" id="SSF52540">
    <property type="entry name" value="P-loop containing nucleoside triphosphate hydrolases"/>
    <property type="match status" value="1"/>
</dbReference>
<keyword evidence="6 11" id="KW-0547">Nucleotide-binding</keyword>
<dbReference type="InterPro" id="IPR027417">
    <property type="entry name" value="P-loop_NTPase"/>
</dbReference>
<dbReference type="GO" id="GO:0005524">
    <property type="term" value="F:ATP binding"/>
    <property type="evidence" value="ECO:0007669"/>
    <property type="project" value="UniProtKB-UniRule"/>
</dbReference>
<dbReference type="Proteomes" id="UP000231019">
    <property type="component" value="Unassembled WGS sequence"/>
</dbReference>
<dbReference type="NCBIfam" id="TIGR00041">
    <property type="entry name" value="DTMP_kinase"/>
    <property type="match status" value="1"/>
</dbReference>
<dbReference type="AlphaFoldDB" id="A0A2M7G4D9"/>
<dbReference type="GO" id="GO:0006235">
    <property type="term" value="P:dTTP biosynthetic process"/>
    <property type="evidence" value="ECO:0007669"/>
    <property type="project" value="UniProtKB-UniRule"/>
</dbReference>
<evidence type="ECO:0000256" key="7">
    <source>
        <dbReference type="ARBA" id="ARBA00022777"/>
    </source>
</evidence>
<dbReference type="InterPro" id="IPR018094">
    <property type="entry name" value="Thymidylate_kinase"/>
</dbReference>
<feature type="domain" description="Thymidylate kinase-like" evidence="12">
    <location>
        <begin position="9"/>
        <end position="195"/>
    </location>
</feature>
<comment type="catalytic activity">
    <reaction evidence="9 11">
        <text>dTMP + ATP = dTDP + ADP</text>
        <dbReference type="Rhea" id="RHEA:13517"/>
        <dbReference type="ChEBI" id="CHEBI:30616"/>
        <dbReference type="ChEBI" id="CHEBI:58369"/>
        <dbReference type="ChEBI" id="CHEBI:63528"/>
        <dbReference type="ChEBI" id="CHEBI:456216"/>
        <dbReference type="EC" id="2.7.4.9"/>
    </reaction>
</comment>
<dbReference type="PROSITE" id="PS01331">
    <property type="entry name" value="THYMIDYLATE_KINASE"/>
    <property type="match status" value="1"/>
</dbReference>
<comment type="function">
    <text evidence="10 11">Phosphorylation of dTMP to form dTDP in both de novo and salvage pathways of dTTP synthesis.</text>
</comment>